<reference evidence="2" key="1">
    <citation type="submission" date="2023-02" db="EMBL/GenBank/DDBJ databases">
        <title>Polaribacter ponticola sp. nov., isolated from seawater.</title>
        <authorList>
            <person name="Baek J.H."/>
            <person name="Kim J.M."/>
            <person name="Choi D.G."/>
            <person name="Jeon C.O."/>
        </authorList>
    </citation>
    <scope>NUCLEOTIDE SEQUENCE</scope>
    <source>
        <strain evidence="2">MSW5</strain>
    </source>
</reference>
<dbReference type="RefSeq" id="WP_265724630.1">
    <property type="nucleotide sequence ID" value="NZ_JAOSLC020000003.1"/>
</dbReference>
<sequence>MLLVNLPLNYFLVTLERKLKKEKIVLDINETKLIDKSGLIALKEIIKKGTKNSKDVFIIGNGCKEIYDDISQTEAV</sequence>
<dbReference type="Gene3D" id="3.30.750.24">
    <property type="entry name" value="STAS domain"/>
    <property type="match status" value="1"/>
</dbReference>
<keyword evidence="3" id="KW-1185">Reference proteome</keyword>
<comment type="caution">
    <text evidence="2">The sequence shown here is derived from an EMBL/GenBank/DDBJ whole genome shotgun (WGS) entry which is preliminary data.</text>
</comment>
<gene>
    <name evidence="2" type="ORF">N5A56_005760</name>
</gene>
<dbReference type="SUPFAM" id="SSF52091">
    <property type="entry name" value="SpoIIaa-like"/>
    <property type="match status" value="1"/>
</dbReference>
<accession>A0ABT5S789</accession>
<dbReference type="InterPro" id="IPR002645">
    <property type="entry name" value="STAS_dom"/>
</dbReference>
<dbReference type="Proteomes" id="UP001151478">
    <property type="component" value="Unassembled WGS sequence"/>
</dbReference>
<evidence type="ECO:0000313" key="2">
    <source>
        <dbReference type="EMBL" id="MDD7913961.1"/>
    </source>
</evidence>
<dbReference type="EMBL" id="JAOSLC020000003">
    <property type="protein sequence ID" value="MDD7913961.1"/>
    <property type="molecule type" value="Genomic_DNA"/>
</dbReference>
<evidence type="ECO:0000313" key="3">
    <source>
        <dbReference type="Proteomes" id="UP001151478"/>
    </source>
</evidence>
<evidence type="ECO:0000259" key="1">
    <source>
        <dbReference type="PROSITE" id="PS50801"/>
    </source>
</evidence>
<protein>
    <recommendedName>
        <fullName evidence="1">STAS domain-containing protein</fullName>
    </recommendedName>
</protein>
<name>A0ABT5S789_9FLAO</name>
<organism evidence="2 3">
    <name type="scientific">Polaribacter ponticola</name>
    <dbReference type="NCBI Taxonomy" id="2978475"/>
    <lineage>
        <taxon>Bacteria</taxon>
        <taxon>Pseudomonadati</taxon>
        <taxon>Bacteroidota</taxon>
        <taxon>Flavobacteriia</taxon>
        <taxon>Flavobacteriales</taxon>
        <taxon>Flavobacteriaceae</taxon>
    </lineage>
</organism>
<dbReference type="PROSITE" id="PS50801">
    <property type="entry name" value="STAS"/>
    <property type="match status" value="1"/>
</dbReference>
<dbReference type="InterPro" id="IPR036513">
    <property type="entry name" value="STAS_dom_sf"/>
</dbReference>
<proteinExistence type="predicted"/>
<feature type="domain" description="STAS" evidence="1">
    <location>
        <begin position="1"/>
        <end position="76"/>
    </location>
</feature>